<comment type="subcellular location">
    <subcellularLocation>
        <location evidence="1">Cytoplasm</location>
        <location evidence="1">Cytoskeleton</location>
    </subcellularLocation>
</comment>
<protein>
    <submittedName>
        <fullName evidence="6">Thymosin 2</fullName>
    </submittedName>
</protein>
<evidence type="ECO:0000256" key="4">
    <source>
        <dbReference type="ARBA" id="ARBA00023212"/>
    </source>
</evidence>
<keyword evidence="4" id="KW-0206">Cytoskeleton</keyword>
<reference evidence="6" key="2">
    <citation type="submission" date="2018-06" db="EMBL/GenBank/DDBJ databases">
        <authorList>
            <person name="Shi X.-Z."/>
        </authorList>
    </citation>
    <scope>NUCLEOTIDE SEQUENCE</scope>
</reference>
<dbReference type="GO" id="GO:0005856">
    <property type="term" value="C:cytoskeleton"/>
    <property type="evidence" value="ECO:0007669"/>
    <property type="project" value="UniProtKB-SubCell"/>
</dbReference>
<keyword evidence="3" id="KW-0963">Cytoplasm</keyword>
<dbReference type="PANTHER" id="PTHR20940:SF1">
    <property type="entry name" value="CIBOULOT, ISOFORM A"/>
    <property type="match status" value="1"/>
</dbReference>
<evidence type="ECO:0000256" key="2">
    <source>
        <dbReference type="ARBA" id="ARBA00009511"/>
    </source>
</evidence>
<dbReference type="FunFam" id="1.20.5.520:FF:000001">
    <property type="entry name" value="Thymosin beta"/>
    <property type="match status" value="1"/>
</dbReference>
<evidence type="ECO:0000256" key="5">
    <source>
        <dbReference type="SAM" id="MobiDB-lite"/>
    </source>
</evidence>
<dbReference type="PANTHER" id="PTHR20940">
    <property type="entry name" value="TETRA THYMOSIN"/>
    <property type="match status" value="1"/>
</dbReference>
<evidence type="ECO:0000313" key="6">
    <source>
        <dbReference type="EMBL" id="AYN64332.1"/>
    </source>
</evidence>
<accession>A0A3G2KWX1</accession>
<sequence>MSAETPLKDLPKVDPTLKGQLEGFSAVNLKKIETEEKIHLPNKEDIENEKGQQALRQGIEGFDHTALKKAQTAEKNTLPTKEMIEEEKKA</sequence>
<dbReference type="GO" id="GO:0007015">
    <property type="term" value="P:actin filament organization"/>
    <property type="evidence" value="ECO:0007669"/>
    <property type="project" value="InterPro"/>
</dbReference>
<feature type="region of interest" description="Disordered" evidence="5">
    <location>
        <begin position="70"/>
        <end position="90"/>
    </location>
</feature>
<organism evidence="6">
    <name type="scientific">Penaeus japonicus</name>
    <name type="common">Kuruma prawn</name>
    <name type="synonym">Marsupenaeus japonicus</name>
    <dbReference type="NCBI Taxonomy" id="27405"/>
    <lineage>
        <taxon>Eukaryota</taxon>
        <taxon>Metazoa</taxon>
        <taxon>Ecdysozoa</taxon>
        <taxon>Arthropoda</taxon>
        <taxon>Crustacea</taxon>
        <taxon>Multicrustacea</taxon>
        <taxon>Malacostraca</taxon>
        <taxon>Eumalacostraca</taxon>
        <taxon>Eucarida</taxon>
        <taxon>Decapoda</taxon>
        <taxon>Dendrobranchiata</taxon>
        <taxon>Penaeoidea</taxon>
        <taxon>Penaeidae</taxon>
        <taxon>Penaeus</taxon>
    </lineage>
</organism>
<dbReference type="SMART" id="SM00152">
    <property type="entry name" value="THY"/>
    <property type="match status" value="2"/>
</dbReference>
<dbReference type="InterPro" id="IPR038386">
    <property type="entry name" value="Beta-thymosin_sf"/>
</dbReference>
<dbReference type="EMBL" id="MH492366">
    <property type="protein sequence ID" value="AYN64332.1"/>
    <property type="molecule type" value="mRNA"/>
</dbReference>
<proteinExistence type="evidence at transcript level"/>
<evidence type="ECO:0000256" key="1">
    <source>
        <dbReference type="ARBA" id="ARBA00004245"/>
    </source>
</evidence>
<dbReference type="Pfam" id="PF01290">
    <property type="entry name" value="Thymosin"/>
    <property type="match status" value="2"/>
</dbReference>
<dbReference type="Gene3D" id="1.20.5.520">
    <property type="entry name" value="Single helix bin"/>
    <property type="match status" value="2"/>
</dbReference>
<name>A0A3G2KWX1_PENJP</name>
<dbReference type="InterPro" id="IPR001152">
    <property type="entry name" value="Beta-thymosin"/>
</dbReference>
<dbReference type="AlphaFoldDB" id="A0A3G2KWX1"/>
<dbReference type="OrthoDB" id="2151618at2759"/>
<reference evidence="6" key="1">
    <citation type="journal article" date="2018" name="Fish Shellfish Immunol.">
        <title>Thymosins participate in antibacterial immunity of kuruma shrimp, Marsupenaeus japonicus.</title>
        <authorList>
            <person name="Feng X.W."/>
            <person name="Huo L.J."/>
            <person name="Yang M.C."/>
            <person name="Wang J.X."/>
            <person name="Shi X.Z."/>
        </authorList>
    </citation>
    <scope>NUCLEOTIDE SEQUENCE</scope>
</reference>
<dbReference type="GO" id="GO:0005829">
    <property type="term" value="C:cytosol"/>
    <property type="evidence" value="ECO:0007669"/>
    <property type="project" value="TreeGrafter"/>
</dbReference>
<comment type="similarity">
    <text evidence="2">Belongs to the thymosin beta family.</text>
</comment>
<dbReference type="GO" id="GO:0003785">
    <property type="term" value="F:actin monomer binding"/>
    <property type="evidence" value="ECO:0007669"/>
    <property type="project" value="InterPro"/>
</dbReference>
<evidence type="ECO:0000256" key="3">
    <source>
        <dbReference type="ARBA" id="ARBA00022490"/>
    </source>
</evidence>